<dbReference type="GO" id="GO:0051082">
    <property type="term" value="F:unfolded protein binding"/>
    <property type="evidence" value="ECO:0007669"/>
    <property type="project" value="TreeGrafter"/>
</dbReference>
<evidence type="ECO:0000256" key="12">
    <source>
        <dbReference type="RuleBase" id="RU004478"/>
    </source>
</evidence>
<dbReference type="FunFam" id="2.30.22.10:FF:000001">
    <property type="entry name" value="Protein GrpE"/>
    <property type="match status" value="1"/>
</dbReference>
<evidence type="ECO:0000256" key="8">
    <source>
        <dbReference type="ARBA" id="ARBA00072274"/>
    </source>
</evidence>
<dbReference type="Gene3D" id="2.30.22.10">
    <property type="entry name" value="Head domain of nucleotide exchange factor GrpE"/>
    <property type="match status" value="1"/>
</dbReference>
<dbReference type="PANTHER" id="PTHR21237">
    <property type="entry name" value="GRPE PROTEIN"/>
    <property type="match status" value="1"/>
</dbReference>
<organism evidence="14 15">
    <name type="scientific">Aestuariirhabdus litorea</name>
    <dbReference type="NCBI Taxonomy" id="2528527"/>
    <lineage>
        <taxon>Bacteria</taxon>
        <taxon>Pseudomonadati</taxon>
        <taxon>Pseudomonadota</taxon>
        <taxon>Gammaproteobacteria</taxon>
        <taxon>Oceanospirillales</taxon>
        <taxon>Aestuariirhabdaceae</taxon>
        <taxon>Aestuariirhabdus</taxon>
    </lineage>
</organism>
<comment type="similarity">
    <text evidence="2 10 12">Belongs to the GrpE family.</text>
</comment>
<dbReference type="RefSeq" id="WP_125017936.1">
    <property type="nucleotide sequence ID" value="NZ_QWEZ01000002.1"/>
</dbReference>
<dbReference type="NCBIfam" id="NF010737">
    <property type="entry name" value="PRK14139.1"/>
    <property type="match status" value="1"/>
</dbReference>
<evidence type="ECO:0000256" key="3">
    <source>
        <dbReference type="ARBA" id="ARBA00011738"/>
    </source>
</evidence>
<name>A0A3P3VN48_9GAMM</name>
<comment type="caution">
    <text evidence="14">The sequence shown here is derived from an EMBL/GenBank/DDBJ whole genome shotgun (WGS) entry which is preliminary data.</text>
</comment>
<evidence type="ECO:0000256" key="9">
    <source>
        <dbReference type="ARBA" id="ARBA00076414"/>
    </source>
</evidence>
<evidence type="ECO:0000313" key="14">
    <source>
        <dbReference type="EMBL" id="RRJ83338.1"/>
    </source>
</evidence>
<gene>
    <name evidence="10 14" type="primary">grpE</name>
    <name evidence="14" type="ORF">D0544_16080</name>
</gene>
<accession>A0A3P3VN48</accession>
<dbReference type="GO" id="GO:0000774">
    <property type="term" value="F:adenyl-nucleotide exchange factor activity"/>
    <property type="evidence" value="ECO:0007669"/>
    <property type="project" value="InterPro"/>
</dbReference>
<protein>
    <recommendedName>
        <fullName evidence="8 10">Protein GrpE</fullName>
    </recommendedName>
    <alternativeName>
        <fullName evidence="9 10">HSP-70 cofactor</fullName>
    </alternativeName>
</protein>
<dbReference type="PRINTS" id="PR00773">
    <property type="entry name" value="GRPEPROTEIN"/>
</dbReference>
<dbReference type="PROSITE" id="PS01071">
    <property type="entry name" value="GRPE"/>
    <property type="match status" value="1"/>
</dbReference>
<feature type="compositionally biased region" description="Low complexity" evidence="13">
    <location>
        <begin position="16"/>
        <end position="38"/>
    </location>
</feature>
<dbReference type="Gene3D" id="3.90.20.20">
    <property type="match status" value="1"/>
</dbReference>
<reference evidence="14 15" key="1">
    <citation type="submission" date="2018-08" db="EMBL/GenBank/DDBJ databases">
        <authorList>
            <person name="Khan S.A."/>
        </authorList>
    </citation>
    <scope>NUCLEOTIDE SEQUENCE [LARGE SCALE GENOMIC DNA]</scope>
    <source>
        <strain evidence="14 15">GTF-13</strain>
    </source>
</reference>
<evidence type="ECO:0000256" key="5">
    <source>
        <dbReference type="ARBA" id="ARBA00023016"/>
    </source>
</evidence>
<dbReference type="NCBIfam" id="NF010738">
    <property type="entry name" value="PRK14140.1"/>
    <property type="match status" value="1"/>
</dbReference>
<keyword evidence="5 10" id="KW-0346">Stress response</keyword>
<dbReference type="InterPro" id="IPR000740">
    <property type="entry name" value="GrpE"/>
</dbReference>
<evidence type="ECO:0000313" key="15">
    <source>
        <dbReference type="Proteomes" id="UP000280792"/>
    </source>
</evidence>
<reference evidence="14 15" key="2">
    <citation type="submission" date="2018-12" db="EMBL/GenBank/DDBJ databases">
        <title>Simiduia agarivorans gen. nov., sp. nov., a marine, agarolytic bacterium isolated from shallow coastal water from Keelung, Taiwan.</title>
        <authorList>
            <person name="Shieh W.Y."/>
        </authorList>
    </citation>
    <scope>NUCLEOTIDE SEQUENCE [LARGE SCALE GENOMIC DNA]</scope>
    <source>
        <strain evidence="14 15">GTF-13</strain>
    </source>
</reference>
<evidence type="ECO:0000256" key="7">
    <source>
        <dbReference type="ARBA" id="ARBA00053401"/>
    </source>
</evidence>
<dbReference type="HAMAP" id="MF_01151">
    <property type="entry name" value="GrpE"/>
    <property type="match status" value="1"/>
</dbReference>
<evidence type="ECO:0000256" key="11">
    <source>
        <dbReference type="RuleBase" id="RU000639"/>
    </source>
</evidence>
<dbReference type="SUPFAM" id="SSF51064">
    <property type="entry name" value="Head domain of nucleotide exchange factor GrpE"/>
    <property type="match status" value="1"/>
</dbReference>
<sequence>MSDNKPNPEQSEEMQAEQPQAEQESVEEPVAGETEQQVATLQAELEAAQAELAKAGEQVLRIQADAQNVKRRAEQDVEKAHKFALEKFSLDLLPVIDSLERAVESANVEDEAQKAMVEGMQMTLNMFQSALGKYGVVAIEPVGEPFDPQLHEAMSMQESADVEPGTVIAAFQKGYSLNGRLVRPAMVVVSKAAQSKIDEQA</sequence>
<evidence type="ECO:0000256" key="6">
    <source>
        <dbReference type="ARBA" id="ARBA00023186"/>
    </source>
</evidence>
<dbReference type="Pfam" id="PF01025">
    <property type="entry name" value="GrpE"/>
    <property type="match status" value="1"/>
</dbReference>
<keyword evidence="4 10" id="KW-0963">Cytoplasm</keyword>
<evidence type="ECO:0000256" key="10">
    <source>
        <dbReference type="HAMAP-Rule" id="MF_01151"/>
    </source>
</evidence>
<keyword evidence="15" id="KW-1185">Reference proteome</keyword>
<dbReference type="GO" id="GO:0042803">
    <property type="term" value="F:protein homodimerization activity"/>
    <property type="evidence" value="ECO:0007669"/>
    <property type="project" value="InterPro"/>
</dbReference>
<evidence type="ECO:0000256" key="2">
    <source>
        <dbReference type="ARBA" id="ARBA00009054"/>
    </source>
</evidence>
<feature type="region of interest" description="Disordered" evidence="13">
    <location>
        <begin position="1"/>
        <end position="38"/>
    </location>
</feature>
<dbReference type="GO" id="GO:0006457">
    <property type="term" value="P:protein folding"/>
    <property type="evidence" value="ECO:0007669"/>
    <property type="project" value="InterPro"/>
</dbReference>
<dbReference type="NCBIfam" id="NF010748">
    <property type="entry name" value="PRK14150.1"/>
    <property type="match status" value="1"/>
</dbReference>
<dbReference type="PANTHER" id="PTHR21237:SF23">
    <property type="entry name" value="GRPE PROTEIN HOMOLOG, MITOCHONDRIAL"/>
    <property type="match status" value="1"/>
</dbReference>
<dbReference type="AlphaFoldDB" id="A0A3P3VN48"/>
<dbReference type="SUPFAM" id="SSF58014">
    <property type="entry name" value="Coiled-coil domain of nucleotide exchange factor GrpE"/>
    <property type="match status" value="1"/>
</dbReference>
<comment type="subunit">
    <text evidence="3 10">Homodimer.</text>
</comment>
<proteinExistence type="inferred from homology"/>
<dbReference type="CDD" id="cd00446">
    <property type="entry name" value="GrpE"/>
    <property type="match status" value="1"/>
</dbReference>
<dbReference type="Proteomes" id="UP000280792">
    <property type="component" value="Unassembled WGS sequence"/>
</dbReference>
<dbReference type="InterPro" id="IPR009012">
    <property type="entry name" value="GrpE_head"/>
</dbReference>
<comment type="subcellular location">
    <subcellularLocation>
        <location evidence="1 10">Cytoplasm</location>
    </subcellularLocation>
</comment>
<dbReference type="EMBL" id="QWEZ01000002">
    <property type="protein sequence ID" value="RRJ83338.1"/>
    <property type="molecule type" value="Genomic_DNA"/>
</dbReference>
<dbReference type="NCBIfam" id="NF010749">
    <property type="entry name" value="PRK14151.1"/>
    <property type="match status" value="1"/>
</dbReference>
<comment type="function">
    <text evidence="7 10 11">Participates actively in the response to hyperosmotic and heat shock by preventing the aggregation of stress-denatured proteins, in association with DnaK and GrpE. It is the nucleotide exchange factor for DnaK and may function as a thermosensor. Unfolded proteins bind initially to DnaJ; upon interaction with the DnaJ-bound protein, DnaK hydrolyzes its bound ATP, resulting in the formation of a stable complex. GrpE releases ADP from DnaK; ATP binding to DnaK triggers the release of the substrate protein, thus completing the reaction cycle. Several rounds of ATP-dependent interactions between DnaJ, DnaK and GrpE are required for fully efficient folding.</text>
</comment>
<evidence type="ECO:0000256" key="1">
    <source>
        <dbReference type="ARBA" id="ARBA00004496"/>
    </source>
</evidence>
<evidence type="ECO:0000256" key="13">
    <source>
        <dbReference type="SAM" id="MobiDB-lite"/>
    </source>
</evidence>
<keyword evidence="6 10" id="KW-0143">Chaperone</keyword>
<dbReference type="GO" id="GO:0051087">
    <property type="term" value="F:protein-folding chaperone binding"/>
    <property type="evidence" value="ECO:0007669"/>
    <property type="project" value="InterPro"/>
</dbReference>
<evidence type="ECO:0000256" key="4">
    <source>
        <dbReference type="ARBA" id="ARBA00022490"/>
    </source>
</evidence>
<dbReference type="InterPro" id="IPR013805">
    <property type="entry name" value="GrpE_CC"/>
</dbReference>
<dbReference type="GO" id="GO:0005829">
    <property type="term" value="C:cytosol"/>
    <property type="evidence" value="ECO:0007669"/>
    <property type="project" value="TreeGrafter"/>
</dbReference>